<dbReference type="Gene3D" id="1.20.5.3310">
    <property type="match status" value="1"/>
</dbReference>
<accession>A0A378K347</accession>
<evidence type="ECO:0000313" key="9">
    <source>
        <dbReference type="EMBL" id="KTD34394.1"/>
    </source>
</evidence>
<keyword evidence="11" id="KW-1185">Reference proteome</keyword>
<protein>
    <submittedName>
        <fullName evidence="10">Sec-independent protein translocase protein TatB</fullName>
    </submittedName>
    <submittedName>
        <fullName evidence="9">TatB protein (Twin arginine translocation)</fullName>
    </submittedName>
</protein>
<evidence type="ECO:0000256" key="7">
    <source>
        <dbReference type="ARBA" id="ARBA00023136"/>
    </source>
</evidence>
<evidence type="ECO:0000313" key="11">
    <source>
        <dbReference type="Proteomes" id="UP000054985"/>
    </source>
</evidence>
<sequence length="79" mass="9138">MSSGEFLVTFIVAIIVFGPSKLPMLANHLGLFLRKLNQLKEQAEIFWQQQLNEIQLQENKRKAEIGDEEYKNIESKSES</sequence>
<evidence type="ECO:0000256" key="1">
    <source>
        <dbReference type="ARBA" id="ARBA00004167"/>
    </source>
</evidence>
<proteinExistence type="predicted"/>
<keyword evidence="7 8" id="KW-0472">Membrane</keyword>
<dbReference type="Proteomes" id="UP000254040">
    <property type="component" value="Unassembled WGS sequence"/>
</dbReference>
<dbReference type="EMBL" id="UGOG01000001">
    <property type="protein sequence ID" value="STX64112.1"/>
    <property type="molecule type" value="Genomic_DNA"/>
</dbReference>
<keyword evidence="6" id="KW-0811">Translocation</keyword>
<dbReference type="InterPro" id="IPR003369">
    <property type="entry name" value="TatA/B/E"/>
</dbReference>
<evidence type="ECO:0000256" key="5">
    <source>
        <dbReference type="ARBA" id="ARBA00022989"/>
    </source>
</evidence>
<dbReference type="Pfam" id="PF02416">
    <property type="entry name" value="TatA_B_E"/>
    <property type="match status" value="1"/>
</dbReference>
<dbReference type="GO" id="GO:0015031">
    <property type="term" value="P:protein transport"/>
    <property type="evidence" value="ECO:0007669"/>
    <property type="project" value="UniProtKB-KW"/>
</dbReference>
<evidence type="ECO:0000256" key="6">
    <source>
        <dbReference type="ARBA" id="ARBA00023010"/>
    </source>
</evidence>
<dbReference type="STRING" id="39962.Lmor_1791"/>
<evidence type="ECO:0000256" key="8">
    <source>
        <dbReference type="SAM" id="Phobius"/>
    </source>
</evidence>
<dbReference type="GO" id="GO:0016020">
    <property type="term" value="C:membrane"/>
    <property type="evidence" value="ECO:0007669"/>
    <property type="project" value="UniProtKB-ARBA"/>
</dbReference>
<evidence type="ECO:0000256" key="4">
    <source>
        <dbReference type="ARBA" id="ARBA00022927"/>
    </source>
</evidence>
<feature type="transmembrane region" description="Helical" evidence="8">
    <location>
        <begin position="6"/>
        <end position="26"/>
    </location>
</feature>
<keyword evidence="2" id="KW-0813">Transport</keyword>
<keyword evidence="4" id="KW-0653">Protein transport</keyword>
<dbReference type="OrthoDB" id="5653976at2"/>
<comment type="subcellular location">
    <subcellularLocation>
        <location evidence="1">Membrane</location>
        <topology evidence="1">Single-pass membrane protein</topology>
    </subcellularLocation>
</comment>
<gene>
    <name evidence="10" type="primary">tatB</name>
    <name evidence="9" type="ORF">Lmor_1791</name>
    <name evidence="10" type="ORF">NCTC12239_03073</name>
</gene>
<organism evidence="10 12">
    <name type="scientific">Legionella moravica</name>
    <dbReference type="NCBI Taxonomy" id="39962"/>
    <lineage>
        <taxon>Bacteria</taxon>
        <taxon>Pseudomonadati</taxon>
        <taxon>Pseudomonadota</taxon>
        <taxon>Gammaproteobacteria</taxon>
        <taxon>Legionellales</taxon>
        <taxon>Legionellaceae</taxon>
        <taxon>Legionella</taxon>
    </lineage>
</organism>
<keyword evidence="3 8" id="KW-0812">Transmembrane</keyword>
<dbReference type="AlphaFoldDB" id="A0A378K347"/>
<evidence type="ECO:0000313" key="12">
    <source>
        <dbReference type="Proteomes" id="UP000254040"/>
    </source>
</evidence>
<evidence type="ECO:0000256" key="3">
    <source>
        <dbReference type="ARBA" id="ARBA00022692"/>
    </source>
</evidence>
<name>A0A378K347_9GAMM</name>
<reference evidence="9 11" key="1">
    <citation type="submission" date="2015-11" db="EMBL/GenBank/DDBJ databases">
        <title>Genomic analysis of 38 Legionella species identifies large and diverse effector repertoires.</title>
        <authorList>
            <person name="Burstein D."/>
            <person name="Amaro F."/>
            <person name="Zusman T."/>
            <person name="Lifshitz Z."/>
            <person name="Cohen O."/>
            <person name="Gilbert J.A."/>
            <person name="Pupko T."/>
            <person name="Shuman H.A."/>
            <person name="Segal G."/>
        </authorList>
    </citation>
    <scope>NUCLEOTIDE SEQUENCE [LARGE SCALE GENOMIC DNA]</scope>
    <source>
        <strain evidence="9 11">ATCC 43877</strain>
    </source>
</reference>
<dbReference type="EMBL" id="LNYN01000020">
    <property type="protein sequence ID" value="KTD34394.1"/>
    <property type="molecule type" value="Genomic_DNA"/>
</dbReference>
<keyword evidence="5 8" id="KW-1133">Transmembrane helix</keyword>
<evidence type="ECO:0000313" key="10">
    <source>
        <dbReference type="EMBL" id="STX64112.1"/>
    </source>
</evidence>
<reference evidence="10 12" key="2">
    <citation type="submission" date="2018-06" db="EMBL/GenBank/DDBJ databases">
        <authorList>
            <consortium name="Pathogen Informatics"/>
            <person name="Doyle S."/>
        </authorList>
    </citation>
    <scope>NUCLEOTIDE SEQUENCE [LARGE SCALE GENOMIC DNA]</scope>
    <source>
        <strain evidence="10 12">NCTC12239</strain>
    </source>
</reference>
<evidence type="ECO:0000256" key="2">
    <source>
        <dbReference type="ARBA" id="ARBA00022448"/>
    </source>
</evidence>
<dbReference type="RefSeq" id="WP_028382838.1">
    <property type="nucleotide sequence ID" value="NZ_CAAAJG010000013.1"/>
</dbReference>
<dbReference type="Proteomes" id="UP000054985">
    <property type="component" value="Unassembled WGS sequence"/>
</dbReference>